<name>A0ABY6KNA8_9ARAC</name>
<evidence type="ECO:0000256" key="1">
    <source>
        <dbReference type="SAM" id="MobiDB-lite"/>
    </source>
</evidence>
<evidence type="ECO:0000313" key="2">
    <source>
        <dbReference type="EMBL" id="UYV70014.1"/>
    </source>
</evidence>
<evidence type="ECO:0000313" key="3">
    <source>
        <dbReference type="Proteomes" id="UP001235939"/>
    </source>
</evidence>
<organism evidence="2 3">
    <name type="scientific">Cordylochernes scorpioides</name>
    <dbReference type="NCBI Taxonomy" id="51811"/>
    <lineage>
        <taxon>Eukaryota</taxon>
        <taxon>Metazoa</taxon>
        <taxon>Ecdysozoa</taxon>
        <taxon>Arthropoda</taxon>
        <taxon>Chelicerata</taxon>
        <taxon>Arachnida</taxon>
        <taxon>Pseudoscorpiones</taxon>
        <taxon>Cheliferoidea</taxon>
        <taxon>Chernetidae</taxon>
        <taxon>Cordylochernes</taxon>
    </lineage>
</organism>
<sequence length="125" mass="13598">MSQQGPVKDPEDLSNATNATSQGTLPGTARETNITEPPKKVEAICGTDISSRGGCILEVRPLLPGTDLGWHMLPFQICRLPLGIAGIVGISGIRQLELNFSHSEEITSDLRETQRYSEMQHSELL</sequence>
<reference evidence="2 3" key="1">
    <citation type="submission" date="2022-01" db="EMBL/GenBank/DDBJ databases">
        <title>A chromosomal length assembly of Cordylochernes scorpioides.</title>
        <authorList>
            <person name="Zeh D."/>
            <person name="Zeh J."/>
        </authorList>
    </citation>
    <scope>NUCLEOTIDE SEQUENCE [LARGE SCALE GENOMIC DNA]</scope>
    <source>
        <strain evidence="2">IN4F17</strain>
        <tissue evidence="2">Whole Body</tissue>
    </source>
</reference>
<feature type="region of interest" description="Disordered" evidence="1">
    <location>
        <begin position="1"/>
        <end position="39"/>
    </location>
</feature>
<dbReference type="EMBL" id="CP092869">
    <property type="protein sequence ID" value="UYV70014.1"/>
    <property type="molecule type" value="Genomic_DNA"/>
</dbReference>
<accession>A0ABY6KNA8</accession>
<protein>
    <submittedName>
        <fullName evidence="2">Uncharacterized protein</fullName>
    </submittedName>
</protein>
<gene>
    <name evidence="2" type="ORF">LAZ67_7001474</name>
</gene>
<proteinExistence type="predicted"/>
<feature type="compositionally biased region" description="Polar residues" evidence="1">
    <location>
        <begin position="14"/>
        <end position="35"/>
    </location>
</feature>
<keyword evidence="3" id="KW-1185">Reference proteome</keyword>
<dbReference type="Proteomes" id="UP001235939">
    <property type="component" value="Chromosome 07"/>
</dbReference>